<feature type="region of interest" description="Disordered" evidence="1">
    <location>
        <begin position="1"/>
        <end position="34"/>
    </location>
</feature>
<reference evidence="2" key="1">
    <citation type="submission" date="2020-11" db="EMBL/GenBank/DDBJ databases">
        <title>Chlorella ohadii genome sequencing and assembly.</title>
        <authorList>
            <person name="Murik O."/>
            <person name="Treves H."/>
            <person name="Kedem I."/>
            <person name="Shotland Y."/>
            <person name="Kaplan A."/>
        </authorList>
    </citation>
    <scope>NUCLEOTIDE SEQUENCE</scope>
    <source>
        <strain evidence="2">1</strain>
    </source>
</reference>
<gene>
    <name evidence="2" type="ORF">COHA_006383</name>
</gene>
<organism evidence="2 3">
    <name type="scientific">Chlorella ohadii</name>
    <dbReference type="NCBI Taxonomy" id="2649997"/>
    <lineage>
        <taxon>Eukaryota</taxon>
        <taxon>Viridiplantae</taxon>
        <taxon>Chlorophyta</taxon>
        <taxon>core chlorophytes</taxon>
        <taxon>Trebouxiophyceae</taxon>
        <taxon>Chlorellales</taxon>
        <taxon>Chlorellaceae</taxon>
        <taxon>Chlorella clade</taxon>
        <taxon>Chlorella</taxon>
    </lineage>
</organism>
<dbReference type="Proteomes" id="UP001205105">
    <property type="component" value="Unassembled WGS sequence"/>
</dbReference>
<name>A0AAD5DP24_9CHLO</name>
<dbReference type="AlphaFoldDB" id="A0AAD5DP24"/>
<accession>A0AAD5DP24</accession>
<dbReference type="EMBL" id="JADXDR010000090">
    <property type="protein sequence ID" value="KAI7839903.1"/>
    <property type="molecule type" value="Genomic_DNA"/>
</dbReference>
<sequence length="265" mass="26325">MRFLPSGLASTPSTSDAAGAAAASPAASSPGPRKWHGGKVEAYISAQPPSLVCSATIGLGPLSWVKGFVSLPAQGPGSAWQWKLCSMMRMQDLGGAAGTPAGLDQSALAAHLALAPLFPPALLPSQALHWRAVSDTSAEATLSVSGSEATVVYTFDRLGQIVAASTSGRSSQAPAAASPGAAATAGAAQRGAGSVAVPAAGSRGDAGSATLLYYRQHAQRCGMMVPGEIEVVAGGSRDAGGESFAHFDVASLSAWESLEGAPPLS</sequence>
<dbReference type="InterPro" id="IPR054213">
    <property type="entry name" value="DUF6920"/>
</dbReference>
<comment type="caution">
    <text evidence="2">The sequence shown here is derived from an EMBL/GenBank/DDBJ whole genome shotgun (WGS) entry which is preliminary data.</text>
</comment>
<dbReference type="Pfam" id="PF21900">
    <property type="entry name" value="DUF6920"/>
    <property type="match status" value="1"/>
</dbReference>
<evidence type="ECO:0000313" key="2">
    <source>
        <dbReference type="EMBL" id="KAI7839903.1"/>
    </source>
</evidence>
<evidence type="ECO:0000256" key="1">
    <source>
        <dbReference type="SAM" id="MobiDB-lite"/>
    </source>
</evidence>
<proteinExistence type="predicted"/>
<protein>
    <submittedName>
        <fullName evidence="2">Uncharacterized protein</fullName>
    </submittedName>
</protein>
<feature type="compositionally biased region" description="Low complexity" evidence="1">
    <location>
        <begin position="9"/>
        <end position="32"/>
    </location>
</feature>
<evidence type="ECO:0000313" key="3">
    <source>
        <dbReference type="Proteomes" id="UP001205105"/>
    </source>
</evidence>
<keyword evidence="3" id="KW-1185">Reference proteome</keyword>